<dbReference type="InterPro" id="IPR006521">
    <property type="entry name" value="Tail_protein_I"/>
</dbReference>
<gene>
    <name evidence="1" type="ORF">LZZ85_11475</name>
</gene>
<accession>A0ABS9KRK6</accession>
<comment type="caution">
    <text evidence="1">The sequence shown here is derived from an EMBL/GenBank/DDBJ whole genome shotgun (WGS) entry which is preliminary data.</text>
</comment>
<evidence type="ECO:0000313" key="1">
    <source>
        <dbReference type="EMBL" id="MCG2614909.1"/>
    </source>
</evidence>
<proteinExistence type="predicted"/>
<dbReference type="EMBL" id="JAKLTR010000006">
    <property type="protein sequence ID" value="MCG2614909.1"/>
    <property type="molecule type" value="Genomic_DNA"/>
</dbReference>
<keyword evidence="2" id="KW-1185">Reference proteome</keyword>
<dbReference type="Proteomes" id="UP001165367">
    <property type="component" value="Unassembled WGS sequence"/>
</dbReference>
<dbReference type="Pfam" id="PF09684">
    <property type="entry name" value="Tail_P2_I"/>
    <property type="match status" value="1"/>
</dbReference>
<reference evidence="1" key="1">
    <citation type="submission" date="2022-01" db="EMBL/GenBank/DDBJ databases">
        <authorList>
            <person name="Jo J.-H."/>
            <person name="Im W.-T."/>
        </authorList>
    </citation>
    <scope>NUCLEOTIDE SEQUENCE</scope>
    <source>
        <strain evidence="1">NA20</strain>
    </source>
</reference>
<dbReference type="RefSeq" id="WP_237871764.1">
    <property type="nucleotide sequence ID" value="NZ_JAKLTR010000006.1"/>
</dbReference>
<protein>
    <submittedName>
        <fullName evidence="1">Phage tail protein</fullName>
    </submittedName>
</protein>
<sequence>MTNRDTTLADSIAHIPHFAAFDALVKKRFSEIELDKLLVYLIDTVDASAIPYLAEQFDVLGYKGFRLAQTEADQREIIKRSIELHRFKGTLWAVEEALKAVGYGDAIIEEHVEGHWANFRVTVDIGTHPVNAQEIEEVVRMIKEYKNTRSHLVDLSYTINFGDDQITVDDEMQVSEASADEDTITAGGDFRHDGTYLRNGLRNYSQDSDTLTIQII</sequence>
<evidence type="ECO:0000313" key="2">
    <source>
        <dbReference type="Proteomes" id="UP001165367"/>
    </source>
</evidence>
<organism evidence="1 2">
    <name type="scientific">Terrimonas ginsenosidimutans</name>
    <dbReference type="NCBI Taxonomy" id="2908004"/>
    <lineage>
        <taxon>Bacteria</taxon>
        <taxon>Pseudomonadati</taxon>
        <taxon>Bacteroidota</taxon>
        <taxon>Chitinophagia</taxon>
        <taxon>Chitinophagales</taxon>
        <taxon>Chitinophagaceae</taxon>
        <taxon>Terrimonas</taxon>
    </lineage>
</organism>
<name>A0ABS9KRK6_9BACT</name>